<dbReference type="PRINTS" id="PR00461">
    <property type="entry name" value="PLPEROXIDASE"/>
</dbReference>
<evidence type="ECO:0000256" key="19">
    <source>
        <dbReference type="RuleBase" id="RU362060"/>
    </source>
</evidence>
<keyword evidence="10 16" id="KW-0408">Iron</keyword>
<keyword evidence="5 19" id="KW-0575">Peroxidase</keyword>
<gene>
    <name evidence="21" type="ORF">TSUD_377920</name>
</gene>
<evidence type="ECO:0000256" key="4">
    <source>
        <dbReference type="ARBA" id="ARBA00012313"/>
    </source>
</evidence>
<evidence type="ECO:0000256" key="15">
    <source>
        <dbReference type="PIRSR" id="PIRSR600823-2"/>
    </source>
</evidence>
<comment type="cofactor">
    <cofactor evidence="16 19">
        <name>heme b</name>
        <dbReference type="ChEBI" id="CHEBI:60344"/>
    </cofactor>
    <text evidence="16 19">Binds 1 heme b (iron(II)-protoporphyrin IX) group per subunit.</text>
</comment>
<dbReference type="GO" id="GO:0006979">
    <property type="term" value="P:response to oxidative stress"/>
    <property type="evidence" value="ECO:0007669"/>
    <property type="project" value="UniProtKB-UniRule"/>
</dbReference>
<feature type="binding site" description="axial binding residue" evidence="16">
    <location>
        <position position="194"/>
    </location>
    <ligand>
        <name>heme b</name>
        <dbReference type="ChEBI" id="CHEBI:60344"/>
    </ligand>
    <ligandPart>
        <name>Fe</name>
        <dbReference type="ChEBI" id="CHEBI:18248"/>
    </ligandPart>
</feature>
<feature type="binding site" evidence="16">
    <location>
        <position position="77"/>
    </location>
    <ligand>
        <name>Ca(2+)</name>
        <dbReference type="ChEBI" id="CHEBI:29108"/>
        <label>1</label>
    </ligand>
</feature>
<dbReference type="SUPFAM" id="SSF48113">
    <property type="entry name" value="Heme-dependent peroxidases"/>
    <property type="match status" value="1"/>
</dbReference>
<dbReference type="Gene3D" id="1.10.520.10">
    <property type="match status" value="1"/>
</dbReference>
<dbReference type="FunFam" id="1.10.420.10:FF:000001">
    <property type="entry name" value="Peroxidase"/>
    <property type="match status" value="1"/>
</dbReference>
<feature type="binding site" evidence="15">
    <location>
        <position position="164"/>
    </location>
    <ligand>
        <name>substrate</name>
    </ligand>
</feature>
<keyword evidence="22" id="KW-1185">Reference proteome</keyword>
<feature type="binding site" evidence="16">
    <location>
        <position position="195"/>
    </location>
    <ligand>
        <name>Ca(2+)</name>
        <dbReference type="ChEBI" id="CHEBI:29108"/>
        <label>2</label>
    </ligand>
</feature>
<dbReference type="Proteomes" id="UP000242715">
    <property type="component" value="Unassembled WGS sequence"/>
</dbReference>
<feature type="site" description="Transition state stabilizer" evidence="17">
    <location>
        <position position="63"/>
    </location>
</feature>
<evidence type="ECO:0000256" key="1">
    <source>
        <dbReference type="ARBA" id="ARBA00000189"/>
    </source>
</evidence>
<dbReference type="GO" id="GO:0042744">
    <property type="term" value="P:hydrogen peroxide catabolic process"/>
    <property type="evidence" value="ECO:0007669"/>
    <property type="project" value="UniProtKB-KW"/>
</dbReference>
<evidence type="ECO:0000256" key="11">
    <source>
        <dbReference type="ARBA" id="ARBA00023157"/>
    </source>
</evidence>
<protein>
    <recommendedName>
        <fullName evidence="4 19">Peroxidase</fullName>
        <ecNumber evidence="4 19">1.11.1.7</ecNumber>
    </recommendedName>
</protein>
<comment type="catalytic activity">
    <reaction evidence="1 19">
        <text>2 a phenolic donor + H2O2 = 2 a phenolic radical donor + 2 H2O</text>
        <dbReference type="Rhea" id="RHEA:56136"/>
        <dbReference type="ChEBI" id="CHEBI:15377"/>
        <dbReference type="ChEBI" id="CHEBI:16240"/>
        <dbReference type="ChEBI" id="CHEBI:139520"/>
        <dbReference type="ChEBI" id="CHEBI:139521"/>
        <dbReference type="EC" id="1.11.1.7"/>
    </reaction>
</comment>
<accession>A0A2Z6NSY6</accession>
<dbReference type="InterPro" id="IPR010255">
    <property type="entry name" value="Haem_peroxidase_sf"/>
</dbReference>
<keyword evidence="13 19" id="KW-0376">Hydrogen peroxide</keyword>
<dbReference type="PROSITE" id="PS50873">
    <property type="entry name" value="PEROXIDASE_4"/>
    <property type="match status" value="1"/>
</dbReference>
<feature type="binding site" evidence="16">
    <location>
        <position position="71"/>
    </location>
    <ligand>
        <name>Ca(2+)</name>
        <dbReference type="ChEBI" id="CHEBI:29108"/>
        <label>1</label>
    </ligand>
</feature>
<feature type="binding site" evidence="16">
    <location>
        <position position="246"/>
    </location>
    <ligand>
        <name>Ca(2+)</name>
        <dbReference type="ChEBI" id="CHEBI:29108"/>
        <label>2</label>
    </ligand>
</feature>
<dbReference type="PRINTS" id="PR00458">
    <property type="entry name" value="PEROXIDASE"/>
</dbReference>
<organism evidence="21 22">
    <name type="scientific">Trifolium subterraneum</name>
    <name type="common">Subterranean clover</name>
    <dbReference type="NCBI Taxonomy" id="3900"/>
    <lineage>
        <taxon>Eukaryota</taxon>
        <taxon>Viridiplantae</taxon>
        <taxon>Streptophyta</taxon>
        <taxon>Embryophyta</taxon>
        <taxon>Tracheophyta</taxon>
        <taxon>Spermatophyta</taxon>
        <taxon>Magnoliopsida</taxon>
        <taxon>eudicotyledons</taxon>
        <taxon>Gunneridae</taxon>
        <taxon>Pentapetalae</taxon>
        <taxon>rosids</taxon>
        <taxon>fabids</taxon>
        <taxon>Fabales</taxon>
        <taxon>Fabaceae</taxon>
        <taxon>Papilionoideae</taxon>
        <taxon>50 kb inversion clade</taxon>
        <taxon>NPAAA clade</taxon>
        <taxon>Hologalegina</taxon>
        <taxon>IRL clade</taxon>
        <taxon>Trifolieae</taxon>
        <taxon>Trifolium</taxon>
    </lineage>
</organism>
<evidence type="ECO:0000256" key="7">
    <source>
        <dbReference type="ARBA" id="ARBA00022723"/>
    </source>
</evidence>
<evidence type="ECO:0000256" key="3">
    <source>
        <dbReference type="ARBA" id="ARBA00006873"/>
    </source>
</evidence>
<evidence type="ECO:0000256" key="6">
    <source>
        <dbReference type="ARBA" id="ARBA00022617"/>
    </source>
</evidence>
<dbReference type="EMBL" id="DF974301">
    <property type="protein sequence ID" value="GAU47318.1"/>
    <property type="molecule type" value="Genomic_DNA"/>
</dbReference>
<dbReference type="InterPro" id="IPR002016">
    <property type="entry name" value="Haem_peroxidase"/>
</dbReference>
<dbReference type="Gene3D" id="1.10.420.10">
    <property type="entry name" value="Peroxidase, domain 2"/>
    <property type="match status" value="1"/>
</dbReference>
<keyword evidence="7 16" id="KW-0479">Metal-binding</keyword>
<comment type="cofactor">
    <cofactor evidence="16 19">
        <name>Ca(2+)</name>
        <dbReference type="ChEBI" id="CHEBI:29108"/>
    </cofactor>
    <text evidence="16 19">Binds 2 calcium ions per subunit.</text>
</comment>
<evidence type="ECO:0000256" key="14">
    <source>
        <dbReference type="PIRSR" id="PIRSR600823-1"/>
    </source>
</evidence>
<evidence type="ECO:0000256" key="5">
    <source>
        <dbReference type="ARBA" id="ARBA00022559"/>
    </source>
</evidence>
<feature type="domain" description="Plant heme peroxidase family profile" evidence="20">
    <location>
        <begin position="26"/>
        <end position="328"/>
    </location>
</feature>
<feature type="binding site" evidence="16">
    <location>
        <position position="89"/>
    </location>
    <ligand>
        <name>Ca(2+)</name>
        <dbReference type="ChEBI" id="CHEBI:29108"/>
        <label>1</label>
    </ligand>
</feature>
<keyword evidence="11 18" id="KW-1015">Disulfide bond</keyword>
<evidence type="ECO:0000256" key="9">
    <source>
        <dbReference type="ARBA" id="ARBA00023002"/>
    </source>
</evidence>
<dbReference type="InterPro" id="IPR019793">
    <property type="entry name" value="Peroxidases_heam-ligand_BS"/>
</dbReference>
<comment type="similarity">
    <text evidence="19">Belongs to the peroxidase family. Classical plant (class III) peroxidase subfamily.</text>
</comment>
<dbReference type="InterPro" id="IPR033905">
    <property type="entry name" value="Secretory_peroxidase"/>
</dbReference>
<keyword evidence="9 19" id="KW-0560">Oxidoreductase</keyword>
<dbReference type="GO" id="GO:0020037">
    <property type="term" value="F:heme binding"/>
    <property type="evidence" value="ECO:0007669"/>
    <property type="project" value="UniProtKB-UniRule"/>
</dbReference>
<dbReference type="InterPro" id="IPR019794">
    <property type="entry name" value="Peroxidases_AS"/>
</dbReference>
<feature type="disulfide bond" evidence="18">
    <location>
        <begin position="36"/>
        <end position="116"/>
    </location>
</feature>
<evidence type="ECO:0000256" key="2">
    <source>
        <dbReference type="ARBA" id="ARBA00002322"/>
    </source>
</evidence>
<dbReference type="AlphaFoldDB" id="A0A2Z6NSY6"/>
<evidence type="ECO:0000256" key="18">
    <source>
        <dbReference type="PIRSR" id="PIRSR600823-5"/>
    </source>
</evidence>
<dbReference type="InterPro" id="IPR000823">
    <property type="entry name" value="Peroxidase_pln"/>
</dbReference>
<dbReference type="GO" id="GO:0140825">
    <property type="term" value="F:lactoperoxidase activity"/>
    <property type="evidence" value="ECO:0007669"/>
    <property type="project" value="UniProtKB-EC"/>
</dbReference>
<dbReference type="Pfam" id="PF00141">
    <property type="entry name" value="peroxidase"/>
    <property type="match status" value="1"/>
</dbReference>
<dbReference type="OrthoDB" id="2113341at2759"/>
<dbReference type="FunFam" id="1.10.520.10:FF:000009">
    <property type="entry name" value="Peroxidase"/>
    <property type="match status" value="1"/>
</dbReference>
<comment type="subcellular location">
    <subcellularLocation>
        <location evidence="19">Secreted</location>
    </subcellularLocation>
</comment>
<evidence type="ECO:0000256" key="12">
    <source>
        <dbReference type="ARBA" id="ARBA00023180"/>
    </source>
</evidence>
<dbReference type="PANTHER" id="PTHR31388:SF270">
    <property type="entry name" value="PEROXIDASE 22-RELATED"/>
    <property type="match status" value="1"/>
</dbReference>
<dbReference type="PANTHER" id="PTHR31388">
    <property type="entry name" value="PEROXIDASE 72-RELATED"/>
    <property type="match status" value="1"/>
</dbReference>
<feature type="binding site" evidence="16">
    <location>
        <position position="75"/>
    </location>
    <ligand>
        <name>Ca(2+)</name>
        <dbReference type="ChEBI" id="CHEBI:29108"/>
        <label>1</label>
    </ligand>
</feature>
<evidence type="ECO:0000256" key="10">
    <source>
        <dbReference type="ARBA" id="ARBA00023004"/>
    </source>
</evidence>
<evidence type="ECO:0000313" key="21">
    <source>
        <dbReference type="EMBL" id="GAU47318.1"/>
    </source>
</evidence>
<feature type="disulfide bond" evidence="18">
    <location>
        <begin position="122"/>
        <end position="324"/>
    </location>
</feature>
<feature type="binding site" evidence="16">
    <location>
        <position position="254"/>
    </location>
    <ligand>
        <name>Ca(2+)</name>
        <dbReference type="ChEBI" id="CHEBI:29108"/>
        <label>2</label>
    </ligand>
</feature>
<dbReference type="PROSITE" id="PS00435">
    <property type="entry name" value="PEROXIDASE_1"/>
    <property type="match status" value="1"/>
</dbReference>
<feature type="disulfide bond" evidence="18">
    <location>
        <begin position="69"/>
        <end position="74"/>
    </location>
</feature>
<dbReference type="CDD" id="cd00693">
    <property type="entry name" value="secretory_peroxidase"/>
    <property type="match status" value="1"/>
</dbReference>
<comment type="similarity">
    <text evidence="3">Belongs to the peroxidase family. Ascorbate peroxidase subfamily.</text>
</comment>
<evidence type="ECO:0000259" key="20">
    <source>
        <dbReference type="PROSITE" id="PS50873"/>
    </source>
</evidence>
<evidence type="ECO:0000256" key="8">
    <source>
        <dbReference type="ARBA" id="ARBA00022837"/>
    </source>
</evidence>
<dbReference type="GO" id="GO:0046872">
    <property type="term" value="F:metal ion binding"/>
    <property type="evidence" value="ECO:0007669"/>
    <property type="project" value="UniProtKB-UniRule"/>
</dbReference>
<feature type="binding site" evidence="16">
    <location>
        <position position="68"/>
    </location>
    <ligand>
        <name>Ca(2+)</name>
        <dbReference type="ChEBI" id="CHEBI:29108"/>
        <label>1</label>
    </ligand>
</feature>
<feature type="binding site" evidence="16">
    <location>
        <position position="249"/>
    </location>
    <ligand>
        <name>Ca(2+)</name>
        <dbReference type="ChEBI" id="CHEBI:29108"/>
        <label>2</label>
    </ligand>
</feature>
<dbReference type="EC" id="1.11.1.7" evidence="4 19"/>
<evidence type="ECO:0000256" key="17">
    <source>
        <dbReference type="PIRSR" id="PIRSR600823-4"/>
    </source>
</evidence>
<keyword evidence="8 16" id="KW-0106">Calcium</keyword>
<sequence>MQKMSPIRVIGVAFWCAIVLHAGYAQLNPWFYRETCPYLYTIVLRVIFDASLTDPRIGASLLRLHFHDCFVQGCDGSVLLNNTNRIISEQEARPNINSIRGLDVVNKIKAAVEHACPATVSCADILAIAAEVASVLGGGPSWPIPLGRRDSLTANRALANQNLPAPTLTLDQLKASFRAQGLNTRDLVTLSGAHTFGRAHCKTFIQRLYNFRNTGNPDQTLNTYYLQKLRRLCPQNTTLNNLNTLDLTTPNQFDNKYYANLQNHHGLLQTDQELFSTPNADTIDIVNSFSSNQAFFFENFRVSMIKMGYIGVLTGKRGEIRSHCNFVNSDYSQLVGGASKDSKDGLS</sequence>
<keyword evidence="6 19" id="KW-0349">Heme</keyword>
<dbReference type="PROSITE" id="PS00436">
    <property type="entry name" value="PEROXIDASE_2"/>
    <property type="match status" value="1"/>
</dbReference>
<reference evidence="22" key="1">
    <citation type="journal article" date="2017" name="Front. Plant Sci.">
        <title>Climate Clever Clovers: New Paradigm to Reduce the Environmental Footprint of Ruminants by Breeding Low Methanogenic Forages Utilizing Haplotype Variation.</title>
        <authorList>
            <person name="Kaur P."/>
            <person name="Appels R."/>
            <person name="Bayer P.E."/>
            <person name="Keeble-Gagnere G."/>
            <person name="Wang J."/>
            <person name="Hirakawa H."/>
            <person name="Shirasawa K."/>
            <person name="Vercoe P."/>
            <person name="Stefanova K."/>
            <person name="Durmic Z."/>
            <person name="Nichols P."/>
            <person name="Revell C."/>
            <person name="Isobe S.N."/>
            <person name="Edwards D."/>
            <person name="Erskine W."/>
        </authorList>
    </citation>
    <scope>NUCLEOTIDE SEQUENCE [LARGE SCALE GENOMIC DNA]</scope>
    <source>
        <strain evidence="22">cv. Daliak</strain>
    </source>
</reference>
<keyword evidence="19" id="KW-0964">Secreted</keyword>
<dbReference type="GO" id="GO:0005576">
    <property type="term" value="C:extracellular region"/>
    <property type="evidence" value="ECO:0007669"/>
    <property type="project" value="UniProtKB-SubCell"/>
</dbReference>
<name>A0A2Z6NSY6_TRISU</name>
<feature type="binding site" evidence="16">
    <location>
        <position position="73"/>
    </location>
    <ligand>
        <name>Ca(2+)</name>
        <dbReference type="ChEBI" id="CHEBI:29108"/>
        <label>1</label>
    </ligand>
</feature>
<evidence type="ECO:0000256" key="13">
    <source>
        <dbReference type="ARBA" id="ARBA00023324"/>
    </source>
</evidence>
<comment type="function">
    <text evidence="2">Removal of H(2)O(2), oxidation of toxic reductants, biosynthesis and degradation of lignin, suberization, auxin catabolism, response to environmental stresses such as wounding, pathogen attack and oxidative stress. These functions might be dependent on each isozyme/isoform in each plant tissue.</text>
</comment>
<proteinExistence type="inferred from homology"/>
<evidence type="ECO:0000256" key="16">
    <source>
        <dbReference type="PIRSR" id="PIRSR600823-3"/>
    </source>
</evidence>
<feature type="active site" description="Proton acceptor" evidence="14">
    <location>
        <position position="67"/>
    </location>
</feature>
<evidence type="ECO:0000313" key="22">
    <source>
        <dbReference type="Proteomes" id="UP000242715"/>
    </source>
</evidence>
<keyword evidence="12" id="KW-0325">Glycoprotein</keyword>
<feature type="disulfide bond" evidence="18">
    <location>
        <begin position="201"/>
        <end position="233"/>
    </location>
</feature>